<dbReference type="AlphaFoldDB" id="A0A0N0H2R2"/>
<keyword evidence="2" id="KW-1133">Transmembrane helix</keyword>
<reference evidence="4" key="1">
    <citation type="submission" date="2015-07" db="EMBL/GenBank/DDBJ databases">
        <authorList>
            <person name="Ju K.-S."/>
            <person name="Doroghazi J.R."/>
            <person name="Metcalf W.W."/>
        </authorList>
    </citation>
    <scope>NUCLEOTIDE SEQUENCE [LARGE SCALE GENOMIC DNA]</scope>
    <source>
        <strain evidence="4">NRRL ISP-5002</strain>
    </source>
</reference>
<feature type="region of interest" description="Disordered" evidence="1">
    <location>
        <begin position="327"/>
        <end position="354"/>
    </location>
</feature>
<accession>A0A0N0H2R2</accession>
<dbReference type="Proteomes" id="UP000037982">
    <property type="component" value="Unassembled WGS sequence"/>
</dbReference>
<evidence type="ECO:0000256" key="2">
    <source>
        <dbReference type="SAM" id="Phobius"/>
    </source>
</evidence>
<organism evidence="3 4">
    <name type="scientific">Streptomyces chattanoogensis</name>
    <dbReference type="NCBI Taxonomy" id="66876"/>
    <lineage>
        <taxon>Bacteria</taxon>
        <taxon>Bacillati</taxon>
        <taxon>Actinomycetota</taxon>
        <taxon>Actinomycetes</taxon>
        <taxon>Kitasatosporales</taxon>
        <taxon>Streptomycetaceae</taxon>
        <taxon>Streptomyces</taxon>
    </lineage>
</organism>
<sequence length="519" mass="55172">MLSYDELTPPERELWDAFPEGRRVDLRTGTPEADDPAAGAQWGPERSVRAEVVAALLLGANDERSGAVAALLLTGARITGRLDLSGAEIRHAFSLDGCRFEEAVSMWGATTRTVGLANSWAPGIDAGLARIEGALDLRRSTLEGGSLTLVNARVAGELVLTGARISGPGEWAVLAGGLVMEGGVFGNQLTTRGGLRLPGAQLPRGLFLQGARLENPGGVALAAGHVAASTVDCSQGFTAQGTVRLRSARIEDLLTFEGAHLNGDGTAVVCTAMQVGDFDFRPAEPPSGTVDLRSAQASWCQDSERGWPEEVLLEGFTYGSIRFGETPCADGGPAAGDETPGGERASAGEQTPAGDEVARRLAWIRRHPGYAPQPYEQLAGWYRQMGHDSDARRVLLAKQRHRRRTLHPAGRVWGQLLDATVGYGYRPWLAGLWLIALALLGTLVFANHSPTPVKQGEGAPFQSFVYTLDLLIPIGGLGQRAGWYWTDSGPQWLAYALIAAGWVLTTAVVAGVTRTLNKN</sequence>
<evidence type="ECO:0000313" key="4">
    <source>
        <dbReference type="Proteomes" id="UP000037982"/>
    </source>
</evidence>
<feature type="transmembrane region" description="Helical" evidence="2">
    <location>
        <begin position="492"/>
        <end position="513"/>
    </location>
</feature>
<evidence type="ECO:0000313" key="3">
    <source>
        <dbReference type="EMBL" id="KPC65330.1"/>
    </source>
</evidence>
<feature type="transmembrane region" description="Helical" evidence="2">
    <location>
        <begin position="428"/>
        <end position="446"/>
    </location>
</feature>
<evidence type="ECO:0000256" key="1">
    <source>
        <dbReference type="SAM" id="MobiDB-lite"/>
    </source>
</evidence>
<keyword evidence="4" id="KW-1185">Reference proteome</keyword>
<protein>
    <submittedName>
        <fullName evidence="3">Oxidoreductase</fullName>
    </submittedName>
</protein>
<feature type="transmembrane region" description="Helical" evidence="2">
    <location>
        <begin position="466"/>
        <end position="486"/>
    </location>
</feature>
<dbReference type="PATRIC" id="fig|66876.3.peg.1810"/>
<gene>
    <name evidence="3" type="ORF">ADL29_08255</name>
</gene>
<dbReference type="EMBL" id="LGKG01000046">
    <property type="protein sequence ID" value="KPC65330.1"/>
    <property type="molecule type" value="Genomic_DNA"/>
</dbReference>
<name>A0A0N0H2R2_9ACTN</name>
<proteinExistence type="predicted"/>
<keyword evidence="2" id="KW-0812">Transmembrane</keyword>
<keyword evidence="2" id="KW-0472">Membrane</keyword>
<comment type="caution">
    <text evidence="3">The sequence shown here is derived from an EMBL/GenBank/DDBJ whole genome shotgun (WGS) entry which is preliminary data.</text>
</comment>
<dbReference type="RefSeq" id="WP_053923049.1">
    <property type="nucleotide sequence ID" value="NZ_LGKG01000046.1"/>
</dbReference>